<comment type="caution">
    <text evidence="1">The sequence shown here is derived from an EMBL/GenBank/DDBJ whole genome shotgun (WGS) entry which is preliminary data.</text>
</comment>
<dbReference type="GeneID" id="76202746"/>
<reference evidence="1 2" key="1">
    <citation type="journal article" date="2019" name="Int. J. Syst. Evol. Microbiol.">
        <title>The Global Catalogue of Microorganisms (GCM) 10K type strain sequencing project: providing services to taxonomists for standard genome sequencing and annotation.</title>
        <authorList>
            <consortium name="The Broad Institute Genomics Platform"/>
            <consortium name="The Broad Institute Genome Sequencing Center for Infectious Disease"/>
            <person name="Wu L."/>
            <person name="Ma J."/>
        </authorList>
    </citation>
    <scope>NUCLEOTIDE SEQUENCE [LARGE SCALE GENOMIC DNA]</scope>
    <source>
        <strain evidence="1 2">RDMS1</strain>
    </source>
</reference>
<gene>
    <name evidence="1" type="ORF">ACFQL7_26675</name>
</gene>
<proteinExistence type="predicted"/>
<accession>A0ABD5YY25</accession>
<dbReference type="EMBL" id="JBHTAX010000006">
    <property type="protein sequence ID" value="MFC7193009.1"/>
    <property type="molecule type" value="Genomic_DNA"/>
</dbReference>
<organism evidence="1 2">
    <name type="scientific">Halocatena marina</name>
    <dbReference type="NCBI Taxonomy" id="2934937"/>
    <lineage>
        <taxon>Archaea</taxon>
        <taxon>Methanobacteriati</taxon>
        <taxon>Methanobacteriota</taxon>
        <taxon>Stenosarchaea group</taxon>
        <taxon>Halobacteria</taxon>
        <taxon>Halobacteriales</taxon>
        <taxon>Natronomonadaceae</taxon>
        <taxon>Halocatena</taxon>
    </lineage>
</organism>
<dbReference type="RefSeq" id="WP_248910363.1">
    <property type="nucleotide sequence ID" value="NZ_CP109982.1"/>
</dbReference>
<keyword evidence="2" id="KW-1185">Reference proteome</keyword>
<name>A0ABD5YY25_9EURY</name>
<sequence>MDDSPTDSKSNQTSFIRRTALGLLAETGVAALSNTVLVNEIAKSLKLGTSKRQTMIDGGGTETLTRTGLGYST</sequence>
<dbReference type="Proteomes" id="UP001596417">
    <property type="component" value="Unassembled WGS sequence"/>
</dbReference>
<dbReference type="AlphaFoldDB" id="A0ABD5YY25"/>
<evidence type="ECO:0000313" key="2">
    <source>
        <dbReference type="Proteomes" id="UP001596417"/>
    </source>
</evidence>
<protein>
    <submittedName>
        <fullName evidence="1">Uncharacterized protein</fullName>
    </submittedName>
</protein>
<evidence type="ECO:0000313" key="1">
    <source>
        <dbReference type="EMBL" id="MFC7193009.1"/>
    </source>
</evidence>